<evidence type="ECO:0000313" key="6">
    <source>
        <dbReference type="EMBL" id="CAB5103032.1"/>
    </source>
</evidence>
<dbReference type="GO" id="GO:0005737">
    <property type="term" value="C:cytoplasm"/>
    <property type="evidence" value="ECO:0007669"/>
    <property type="project" value="InterPro"/>
</dbReference>
<keyword evidence="4" id="KW-0378">Hydrolase</keyword>
<feature type="domain" description="Cytosol aminopeptidase" evidence="5">
    <location>
        <begin position="341"/>
        <end position="348"/>
    </location>
</feature>
<evidence type="ECO:0000256" key="2">
    <source>
        <dbReference type="ARBA" id="ARBA00022438"/>
    </source>
</evidence>
<evidence type="ECO:0000259" key="5">
    <source>
        <dbReference type="PROSITE" id="PS00631"/>
    </source>
</evidence>
<dbReference type="PANTHER" id="PTHR11963:SF20">
    <property type="entry name" value="PEPTIDASE B"/>
    <property type="match status" value="1"/>
</dbReference>
<dbReference type="Pfam" id="PF00883">
    <property type="entry name" value="Peptidase_M17"/>
    <property type="match status" value="1"/>
</dbReference>
<gene>
    <name evidence="6" type="ORF">UFOPK4410_00059</name>
</gene>
<dbReference type="CDD" id="cd00433">
    <property type="entry name" value="Peptidase_M17"/>
    <property type="match status" value="1"/>
</dbReference>
<dbReference type="SUPFAM" id="SSF53187">
    <property type="entry name" value="Zn-dependent exopeptidases"/>
    <property type="match status" value="1"/>
</dbReference>
<dbReference type="InterPro" id="IPR000819">
    <property type="entry name" value="Peptidase_M17_C"/>
</dbReference>
<dbReference type="InterPro" id="IPR043472">
    <property type="entry name" value="Macro_dom-like"/>
</dbReference>
<dbReference type="Gene3D" id="3.40.630.10">
    <property type="entry name" value="Zn peptidases"/>
    <property type="match status" value="1"/>
</dbReference>
<dbReference type="GO" id="GO:0070006">
    <property type="term" value="F:metalloaminopeptidase activity"/>
    <property type="evidence" value="ECO:0007669"/>
    <property type="project" value="InterPro"/>
</dbReference>
<dbReference type="GO" id="GO:0030145">
    <property type="term" value="F:manganese ion binding"/>
    <property type="evidence" value="ECO:0007669"/>
    <property type="project" value="InterPro"/>
</dbReference>
<dbReference type="Gene3D" id="3.40.220.10">
    <property type="entry name" value="Leucine Aminopeptidase, subunit E, domain 1"/>
    <property type="match status" value="1"/>
</dbReference>
<dbReference type="EMBL" id="CAFBRV010000002">
    <property type="protein sequence ID" value="CAB5103032.1"/>
    <property type="molecule type" value="Genomic_DNA"/>
</dbReference>
<comment type="similarity">
    <text evidence="1">Belongs to the peptidase M17 family.</text>
</comment>
<keyword evidence="2" id="KW-0031">Aminopeptidase</keyword>
<keyword evidence="3" id="KW-0645">Protease</keyword>
<dbReference type="AlphaFoldDB" id="A0A6J7VMM8"/>
<dbReference type="PRINTS" id="PR00481">
    <property type="entry name" value="LAMNOPPTDASE"/>
</dbReference>
<dbReference type="PROSITE" id="PS00631">
    <property type="entry name" value="CYTOSOL_AP"/>
    <property type="match status" value="1"/>
</dbReference>
<protein>
    <submittedName>
        <fullName evidence="6">Unannotated protein</fullName>
    </submittedName>
</protein>
<dbReference type="PANTHER" id="PTHR11963">
    <property type="entry name" value="LEUCINE AMINOPEPTIDASE-RELATED"/>
    <property type="match status" value="1"/>
</dbReference>
<evidence type="ECO:0000256" key="1">
    <source>
        <dbReference type="ARBA" id="ARBA00009528"/>
    </source>
</evidence>
<evidence type="ECO:0000256" key="4">
    <source>
        <dbReference type="ARBA" id="ARBA00022801"/>
    </source>
</evidence>
<sequence length="495" mass="52761">MSSILTSAPVKLTAATSADAIALAYESVSDGVFAFQAPSNLIQEIEKHFAIDLVDELSFFSPTGKAGEIFEIPVSEVNSRTERIFLTSIGDGSTASLRTSACAIARKVRGKKTTVYSACALNNVDTQAHAIALTMAAYLWSLKSGKPAEVPTFQVACDDKETINVANVFAKAITRARDLVHTPSNIKTPEWMATKAQEFAQGNGLEVTVLAGRELKEFGGLRAVGNSSPAPGPRFIEVTYTPRNKKKSKSPLPHVVLVGKGITFDTGGVSLKRPYDSMMAMKSDMAGAAAILATLTALEELQPEVKVSALMMCAENAISATAQRPSDVIKHYGGTTVEVINTDAEGRLVLADGLAYADINLNPDYLIDIATLTGAATLGLGRNFAAMYTRDDLLAASFVKAGNDSGDRVWRMPLVDDYRDSLKSDIADFNHAADKANYSAGSVTAALFLEHFAGNRRWLHLDIAGPGRSEVDAGENPKGGTGFGVRLLTSWIMSL</sequence>
<reference evidence="6" key="1">
    <citation type="submission" date="2020-05" db="EMBL/GenBank/DDBJ databases">
        <authorList>
            <person name="Chiriac C."/>
            <person name="Salcher M."/>
            <person name="Ghai R."/>
            <person name="Kavagutti S V."/>
        </authorList>
    </citation>
    <scope>NUCLEOTIDE SEQUENCE</scope>
</reference>
<proteinExistence type="inferred from homology"/>
<organism evidence="6">
    <name type="scientific">freshwater metagenome</name>
    <dbReference type="NCBI Taxonomy" id="449393"/>
    <lineage>
        <taxon>unclassified sequences</taxon>
        <taxon>metagenomes</taxon>
        <taxon>ecological metagenomes</taxon>
    </lineage>
</organism>
<evidence type="ECO:0000256" key="3">
    <source>
        <dbReference type="ARBA" id="ARBA00022670"/>
    </source>
</evidence>
<dbReference type="InterPro" id="IPR011356">
    <property type="entry name" value="Leucine_aapep/pepB"/>
</dbReference>
<name>A0A6J7VMM8_9ZZZZ</name>
<accession>A0A6J7VMM8</accession>
<dbReference type="GO" id="GO:0006508">
    <property type="term" value="P:proteolysis"/>
    <property type="evidence" value="ECO:0007669"/>
    <property type="project" value="UniProtKB-KW"/>
</dbReference>